<dbReference type="GO" id="GO:0034587">
    <property type="term" value="P:piRNA processing"/>
    <property type="evidence" value="ECO:0007669"/>
    <property type="project" value="TreeGrafter"/>
</dbReference>
<name>A0A3M6TXM5_POCDA</name>
<keyword evidence="6" id="KW-0949">S-adenosyl-L-methionine</keyword>
<comment type="cofactor">
    <cofactor evidence="1">
        <name>Mg(2+)</name>
        <dbReference type="ChEBI" id="CHEBI:18420"/>
    </cofactor>
</comment>
<proteinExistence type="inferred from homology"/>
<feature type="region of interest" description="Disordered" evidence="13">
    <location>
        <begin position="299"/>
        <end position="322"/>
    </location>
</feature>
<dbReference type="Proteomes" id="UP000275408">
    <property type="component" value="Unassembled WGS sequence"/>
</dbReference>
<dbReference type="OrthoDB" id="2154311at2759"/>
<dbReference type="GO" id="GO:0001510">
    <property type="term" value="P:RNA methylation"/>
    <property type="evidence" value="ECO:0007669"/>
    <property type="project" value="InterPro"/>
</dbReference>
<evidence type="ECO:0000256" key="7">
    <source>
        <dbReference type="ARBA" id="ARBA00022723"/>
    </source>
</evidence>
<keyword evidence="10" id="KW-0943">RNA-mediated gene silencing</keyword>
<dbReference type="EC" id="2.1.1.386" evidence="11"/>
<gene>
    <name evidence="14" type="ORF">pdam_00007839</name>
</gene>
<dbReference type="GO" id="GO:0090486">
    <property type="term" value="F:small RNA 2'-O-methyltransferase activity"/>
    <property type="evidence" value="ECO:0007669"/>
    <property type="project" value="UniProtKB-EC"/>
</dbReference>
<dbReference type="Gene3D" id="3.40.50.150">
    <property type="entry name" value="Vaccinia Virus protein VP39"/>
    <property type="match status" value="1"/>
</dbReference>
<dbReference type="STRING" id="46731.A0A3M6TXM5"/>
<dbReference type="GO" id="GO:0046872">
    <property type="term" value="F:metal ion binding"/>
    <property type="evidence" value="ECO:0007669"/>
    <property type="project" value="UniProtKB-KW"/>
</dbReference>
<dbReference type="OMA" id="GCAECEL"/>
<evidence type="ECO:0000256" key="3">
    <source>
        <dbReference type="ARBA" id="ARBA00021330"/>
    </source>
</evidence>
<evidence type="ECO:0000256" key="11">
    <source>
        <dbReference type="ARBA" id="ARBA00035025"/>
    </source>
</evidence>
<feature type="region of interest" description="Disordered" evidence="13">
    <location>
        <begin position="382"/>
        <end position="423"/>
    </location>
</feature>
<organism evidence="14 15">
    <name type="scientific">Pocillopora damicornis</name>
    <name type="common">Cauliflower coral</name>
    <name type="synonym">Millepora damicornis</name>
    <dbReference type="NCBI Taxonomy" id="46731"/>
    <lineage>
        <taxon>Eukaryota</taxon>
        <taxon>Metazoa</taxon>
        <taxon>Cnidaria</taxon>
        <taxon>Anthozoa</taxon>
        <taxon>Hexacorallia</taxon>
        <taxon>Scleractinia</taxon>
        <taxon>Astrocoeniina</taxon>
        <taxon>Pocilloporidae</taxon>
        <taxon>Pocillopora</taxon>
    </lineage>
</organism>
<evidence type="ECO:0000256" key="2">
    <source>
        <dbReference type="ARBA" id="ARBA00009026"/>
    </source>
</evidence>
<keyword evidence="8" id="KW-0460">Magnesium</keyword>
<keyword evidence="5" id="KW-0808">Transferase</keyword>
<keyword evidence="7" id="KW-0479">Metal-binding</keyword>
<keyword evidence="4" id="KW-0489">Methyltransferase</keyword>
<sequence>MGDTANDTASVGHVTDGDKPPPSTENEGTFKGPKFDPPVYRQRYAAVCELVKKQQAKKVLDFGCAEAKLVKALICQDNLIHLEELVGVDIDQQLLEESKFRIRPFTADYLRPRTHPFQVSLYQGSIAEADERFIDFDIIACIELIEHLQPEILDLMPEAVFGQLSPKVVIVTTPNVEFNVLFPDLKGFRHYDHKFEWTRAEFQEWSNTQALKYNYTVKFDGIAAGPKGTEHLGCCSQVAVFERIASYSASRKGPEIGQPYNLIAEVQFPYKKDTRTEEEKILQEVEYILWMLSSQEEAHDSEESDMDSQSSDKDDKSFHGEENHLTHDEDCVKTHVYLLKELLGFSSLQKFCNDIEKLRSVLKDSSRFCLTEDECGVLWQHQSSPQWSSEESDTGWDVCGNDQEVNESKRPDSGDWTEPENWDTTDEFSSDAIIKQTTANAEVCWDSSNDCNTKYWDGEDWTKFEEYGADDEFEEENNFNLYDSYTAAVSLESDGSQGEEISGNDIDGLVWITENVSITDGIPE</sequence>
<evidence type="ECO:0000256" key="10">
    <source>
        <dbReference type="ARBA" id="ARBA00023158"/>
    </source>
</evidence>
<comment type="similarity">
    <text evidence="2">Belongs to the methyltransferase superfamily. HEN1 family.</text>
</comment>
<evidence type="ECO:0000256" key="8">
    <source>
        <dbReference type="ARBA" id="ARBA00022842"/>
    </source>
</evidence>
<dbReference type="GO" id="GO:0003723">
    <property type="term" value="F:RNA binding"/>
    <property type="evidence" value="ECO:0007669"/>
    <property type="project" value="UniProtKB-KW"/>
</dbReference>
<evidence type="ECO:0000256" key="9">
    <source>
        <dbReference type="ARBA" id="ARBA00022884"/>
    </source>
</evidence>
<comment type="catalytic activity">
    <reaction evidence="12">
        <text>small RNA 3'-end nucleotide + S-adenosyl-L-methionine = small RNA 3'-end 2'-O-methylnucleotide + S-adenosyl-L-homocysteine + H(+)</text>
        <dbReference type="Rhea" id="RHEA:37887"/>
        <dbReference type="Rhea" id="RHEA-COMP:10415"/>
        <dbReference type="Rhea" id="RHEA-COMP:10416"/>
        <dbReference type="ChEBI" id="CHEBI:15378"/>
        <dbReference type="ChEBI" id="CHEBI:57856"/>
        <dbReference type="ChEBI" id="CHEBI:59789"/>
        <dbReference type="ChEBI" id="CHEBI:74896"/>
        <dbReference type="ChEBI" id="CHEBI:74898"/>
        <dbReference type="EC" id="2.1.1.386"/>
    </reaction>
</comment>
<feature type="region of interest" description="Disordered" evidence="13">
    <location>
        <begin position="1"/>
        <end position="36"/>
    </location>
</feature>
<evidence type="ECO:0000256" key="13">
    <source>
        <dbReference type="SAM" id="MobiDB-lite"/>
    </source>
</evidence>
<evidence type="ECO:0000313" key="15">
    <source>
        <dbReference type="Proteomes" id="UP000275408"/>
    </source>
</evidence>
<evidence type="ECO:0000313" key="14">
    <source>
        <dbReference type="EMBL" id="RMX46155.1"/>
    </source>
</evidence>
<dbReference type="GO" id="GO:0030422">
    <property type="term" value="P:siRNA processing"/>
    <property type="evidence" value="ECO:0007669"/>
    <property type="project" value="TreeGrafter"/>
</dbReference>
<keyword evidence="15" id="KW-1185">Reference proteome</keyword>
<dbReference type="GO" id="GO:0005737">
    <property type="term" value="C:cytoplasm"/>
    <property type="evidence" value="ECO:0007669"/>
    <property type="project" value="TreeGrafter"/>
</dbReference>
<feature type="compositionally biased region" description="Basic and acidic residues" evidence="13">
    <location>
        <begin position="310"/>
        <end position="322"/>
    </location>
</feature>
<evidence type="ECO:0000256" key="1">
    <source>
        <dbReference type="ARBA" id="ARBA00001946"/>
    </source>
</evidence>
<dbReference type="SUPFAM" id="SSF53335">
    <property type="entry name" value="S-adenosyl-L-methionine-dependent methyltransferases"/>
    <property type="match status" value="1"/>
</dbReference>
<evidence type="ECO:0000256" key="4">
    <source>
        <dbReference type="ARBA" id="ARBA00022603"/>
    </source>
</evidence>
<dbReference type="PANTHER" id="PTHR21404:SF3">
    <property type="entry name" value="SMALL RNA 2'-O-METHYLTRANSFERASE"/>
    <property type="match status" value="1"/>
</dbReference>
<protein>
    <recommendedName>
        <fullName evidence="3">Small RNA 2'-O-methyltransferase</fullName>
        <ecNumber evidence="11">2.1.1.386</ecNumber>
    </recommendedName>
</protein>
<dbReference type="PANTHER" id="PTHR21404">
    <property type="entry name" value="HEN1"/>
    <property type="match status" value="1"/>
</dbReference>
<dbReference type="InterPro" id="IPR029063">
    <property type="entry name" value="SAM-dependent_MTases_sf"/>
</dbReference>
<dbReference type="GO" id="GO:0005634">
    <property type="term" value="C:nucleus"/>
    <property type="evidence" value="ECO:0007669"/>
    <property type="project" value="TreeGrafter"/>
</dbReference>
<reference evidence="14 15" key="1">
    <citation type="journal article" date="2018" name="Sci. Rep.">
        <title>Comparative analysis of the Pocillopora damicornis genome highlights role of immune system in coral evolution.</title>
        <authorList>
            <person name="Cunning R."/>
            <person name="Bay R.A."/>
            <person name="Gillette P."/>
            <person name="Baker A.C."/>
            <person name="Traylor-Knowles N."/>
        </authorList>
    </citation>
    <scope>NUCLEOTIDE SEQUENCE [LARGE SCALE GENOMIC DNA]</scope>
    <source>
        <strain evidence="14">RSMAS</strain>
        <tissue evidence="14">Whole animal</tissue>
    </source>
</reference>
<dbReference type="AlphaFoldDB" id="A0A3M6TXM5"/>
<evidence type="ECO:0000256" key="5">
    <source>
        <dbReference type="ARBA" id="ARBA00022679"/>
    </source>
</evidence>
<evidence type="ECO:0000256" key="12">
    <source>
        <dbReference type="ARBA" id="ARBA00048418"/>
    </source>
</evidence>
<accession>A0A3M6TXM5</accession>
<dbReference type="EMBL" id="RCHS01002719">
    <property type="protein sequence ID" value="RMX46155.1"/>
    <property type="molecule type" value="Genomic_DNA"/>
</dbReference>
<keyword evidence="9" id="KW-0694">RNA-binding</keyword>
<comment type="caution">
    <text evidence="14">The sequence shown here is derived from an EMBL/GenBank/DDBJ whole genome shotgun (WGS) entry which is preliminary data.</text>
</comment>
<dbReference type="FunFam" id="3.40.50.150:FF:000124">
    <property type="entry name" value="HEN methyltransferase 1"/>
    <property type="match status" value="1"/>
</dbReference>
<dbReference type="InterPro" id="IPR026610">
    <property type="entry name" value="Hen1"/>
</dbReference>
<evidence type="ECO:0000256" key="6">
    <source>
        <dbReference type="ARBA" id="ARBA00022691"/>
    </source>
</evidence>